<dbReference type="Proteomes" id="UP000052019">
    <property type="component" value="Unassembled WGS sequence"/>
</dbReference>
<keyword evidence="1" id="KW-0449">Lipoprotein</keyword>
<accession>A0A0R2Z925</accession>
<dbReference type="InterPro" id="IPR010780">
    <property type="entry name" value="DUF1375"/>
</dbReference>
<protein>
    <submittedName>
        <fullName evidence="1">Lipoprotein</fullName>
    </submittedName>
</protein>
<gene>
    <name evidence="2" type="ORF">SAMN04490205_1845</name>
    <name evidence="1" type="ORF">TU79_23460</name>
</gene>
<evidence type="ECO:0000313" key="1">
    <source>
        <dbReference type="EMBL" id="KRP57119.1"/>
    </source>
</evidence>
<dbReference type="RefSeq" id="WP_057010210.1">
    <property type="nucleotide sequence ID" value="NZ_JYLK01000023.1"/>
</dbReference>
<reference evidence="1 3" key="1">
    <citation type="submission" date="2015-02" db="EMBL/GenBank/DDBJ databases">
        <title>Two Pseudomonas sp. nov. isolated from raw milk.</title>
        <authorList>
            <person name="Wenning M."/>
            <person name="von Neubeck M."/>
            <person name="Huptas C."/>
            <person name="Scherer S."/>
        </authorList>
    </citation>
    <scope>NUCLEOTIDE SEQUENCE [LARGE SCALE GENOMIC DNA]</scope>
    <source>
        <strain evidence="1 3">DSM 14937</strain>
    </source>
</reference>
<name>A0A0R2Z925_9PSED</name>
<evidence type="ECO:0000313" key="2">
    <source>
        <dbReference type="EMBL" id="SDS22194.1"/>
    </source>
</evidence>
<dbReference type="EMBL" id="JYLK01000023">
    <property type="protein sequence ID" value="KRP57119.1"/>
    <property type="molecule type" value="Genomic_DNA"/>
</dbReference>
<dbReference type="Pfam" id="PF07119">
    <property type="entry name" value="DUF1375"/>
    <property type="match status" value="1"/>
</dbReference>
<proteinExistence type="predicted"/>
<keyword evidence="4" id="KW-1185">Reference proteome</keyword>
<dbReference type="AlphaFoldDB" id="A0A0R2Z925"/>
<dbReference type="EMBL" id="LT629760">
    <property type="protein sequence ID" value="SDS22194.1"/>
    <property type="molecule type" value="Genomic_DNA"/>
</dbReference>
<dbReference type="PROSITE" id="PS51257">
    <property type="entry name" value="PROKAR_LIPOPROTEIN"/>
    <property type="match status" value="1"/>
</dbReference>
<sequence>MNTALKILLAASALSLFGCGTVNTVMREDHVAVQALKKQKTYCQSITRVYSGVAYDLCQLHAPPSTTTGVWVNFVPLIVIDVVASGVLDTLVLPYTVYRQSTDGSLELR</sequence>
<dbReference type="Proteomes" id="UP000183126">
    <property type="component" value="Chromosome I"/>
</dbReference>
<dbReference type="OrthoDB" id="8547342at2"/>
<evidence type="ECO:0000313" key="4">
    <source>
        <dbReference type="Proteomes" id="UP000183126"/>
    </source>
</evidence>
<dbReference type="PATRIC" id="fig|200450.4.peg.2368"/>
<evidence type="ECO:0000313" key="3">
    <source>
        <dbReference type="Proteomes" id="UP000052019"/>
    </source>
</evidence>
<organism evidence="1 3">
    <name type="scientific">Pseudomonas trivialis</name>
    <dbReference type="NCBI Taxonomy" id="200450"/>
    <lineage>
        <taxon>Bacteria</taxon>
        <taxon>Pseudomonadati</taxon>
        <taxon>Pseudomonadota</taxon>
        <taxon>Gammaproteobacteria</taxon>
        <taxon>Pseudomonadales</taxon>
        <taxon>Pseudomonadaceae</taxon>
        <taxon>Pseudomonas</taxon>
    </lineage>
</organism>
<reference evidence="2 4" key="2">
    <citation type="submission" date="2016-10" db="EMBL/GenBank/DDBJ databases">
        <authorList>
            <person name="Varghese N."/>
            <person name="Submissions S."/>
        </authorList>
    </citation>
    <scope>NUCLEOTIDE SEQUENCE [LARGE SCALE GENOMIC DNA]</scope>
    <source>
        <strain evidence="2 4">BS3111</strain>
    </source>
</reference>